<accession>A0A2P2PJG2</accession>
<sequence length="43" mass="4977">MWKRNRLKQLSQRLINLLGSSSHQIALNYGLGSSSYLRITKML</sequence>
<dbReference type="AlphaFoldDB" id="A0A2P2PJG2"/>
<organism evidence="1">
    <name type="scientific">Rhizophora mucronata</name>
    <name type="common">Asiatic mangrove</name>
    <dbReference type="NCBI Taxonomy" id="61149"/>
    <lineage>
        <taxon>Eukaryota</taxon>
        <taxon>Viridiplantae</taxon>
        <taxon>Streptophyta</taxon>
        <taxon>Embryophyta</taxon>
        <taxon>Tracheophyta</taxon>
        <taxon>Spermatophyta</taxon>
        <taxon>Magnoliopsida</taxon>
        <taxon>eudicotyledons</taxon>
        <taxon>Gunneridae</taxon>
        <taxon>Pentapetalae</taxon>
        <taxon>rosids</taxon>
        <taxon>fabids</taxon>
        <taxon>Malpighiales</taxon>
        <taxon>Rhizophoraceae</taxon>
        <taxon>Rhizophora</taxon>
    </lineage>
</organism>
<dbReference type="EMBL" id="GGEC01074361">
    <property type="protein sequence ID" value="MBX54845.1"/>
    <property type="molecule type" value="Transcribed_RNA"/>
</dbReference>
<protein>
    <submittedName>
        <fullName evidence="1">Uncharacterized protein</fullName>
    </submittedName>
</protein>
<proteinExistence type="predicted"/>
<reference evidence="1" key="1">
    <citation type="submission" date="2018-02" db="EMBL/GenBank/DDBJ databases">
        <title>Rhizophora mucronata_Transcriptome.</title>
        <authorList>
            <person name="Meera S.P."/>
            <person name="Sreeshan A."/>
            <person name="Augustine A."/>
        </authorList>
    </citation>
    <scope>NUCLEOTIDE SEQUENCE</scope>
    <source>
        <tissue evidence="1">Leaf</tissue>
    </source>
</reference>
<evidence type="ECO:0000313" key="1">
    <source>
        <dbReference type="EMBL" id="MBX54845.1"/>
    </source>
</evidence>
<name>A0A2P2PJG2_RHIMU</name>